<gene>
    <name evidence="2" type="ORF">DFO61_5237</name>
</gene>
<dbReference type="AlphaFoldDB" id="A0A397M1V6"/>
<dbReference type="EMBL" id="QXDA01000016">
    <property type="protein sequence ID" value="RIA17589.1"/>
    <property type="molecule type" value="Genomic_DNA"/>
</dbReference>
<protein>
    <submittedName>
        <fullName evidence="2">TspB protein</fullName>
    </submittedName>
</protein>
<comment type="caution">
    <text evidence="2">The sequence shown here is derived from an EMBL/GenBank/DDBJ whole genome shotgun (WGS) entry which is preliminary data.</text>
</comment>
<organism evidence="2 3">
    <name type="scientific">Ectopseudomonas oleovorans</name>
    <name type="common">Pseudomonas oleovorans</name>
    <dbReference type="NCBI Taxonomy" id="301"/>
    <lineage>
        <taxon>Bacteria</taxon>
        <taxon>Pseudomonadati</taxon>
        <taxon>Pseudomonadota</taxon>
        <taxon>Gammaproteobacteria</taxon>
        <taxon>Pseudomonadales</taxon>
        <taxon>Pseudomonadaceae</taxon>
        <taxon>Ectopseudomonas</taxon>
    </lineage>
</organism>
<dbReference type="Proteomes" id="UP000265836">
    <property type="component" value="Unassembled WGS sequence"/>
</dbReference>
<dbReference type="Pfam" id="PF05616">
    <property type="entry name" value="Neisseria_TspB"/>
    <property type="match status" value="1"/>
</dbReference>
<evidence type="ECO:0000313" key="2">
    <source>
        <dbReference type="EMBL" id="RIA17589.1"/>
    </source>
</evidence>
<keyword evidence="1" id="KW-0812">Transmembrane</keyword>
<sequence>DQDIPVSGMFSDALNKGRWLPQSCPAPQTFNVMGRSYSLSWEPACRFALAIGPLIVALASIFFAVTIARGIKGS</sequence>
<proteinExistence type="predicted"/>
<dbReference type="InterPro" id="IPR008708">
    <property type="entry name" value="Neisseria_TspB"/>
</dbReference>
<accession>A0A397M1V6</accession>
<dbReference type="NCBIfam" id="NF041109">
    <property type="entry name" value="VF_TspB_C_term"/>
    <property type="match status" value="1"/>
</dbReference>
<feature type="transmembrane region" description="Helical" evidence="1">
    <location>
        <begin position="47"/>
        <end position="68"/>
    </location>
</feature>
<evidence type="ECO:0000313" key="3">
    <source>
        <dbReference type="Proteomes" id="UP000265836"/>
    </source>
</evidence>
<keyword evidence="1" id="KW-1133">Transmembrane helix</keyword>
<keyword evidence="1" id="KW-0472">Membrane</keyword>
<dbReference type="RefSeq" id="WP_283956784.1">
    <property type="nucleotide sequence ID" value="NZ_QXDA01000016.1"/>
</dbReference>
<reference evidence="2 3" key="1">
    <citation type="submission" date="2018-08" db="EMBL/GenBank/DDBJ databases">
        <title>Genome sequencing of rice bacterial endophytes.</title>
        <authorList>
            <person name="Venturi V."/>
        </authorList>
    </citation>
    <scope>NUCLEOTIDE SEQUENCE [LARGE SCALE GENOMIC DNA]</scope>
    <source>
        <strain evidence="2 3">E1205</strain>
    </source>
</reference>
<name>A0A397M1V6_ECTOL</name>
<feature type="non-terminal residue" evidence="2">
    <location>
        <position position="1"/>
    </location>
</feature>
<evidence type="ECO:0000256" key="1">
    <source>
        <dbReference type="SAM" id="Phobius"/>
    </source>
</evidence>